<comment type="caution">
    <text evidence="2">The sequence shown here is derived from an EMBL/GenBank/DDBJ whole genome shotgun (WGS) entry which is preliminary data.</text>
</comment>
<keyword evidence="1" id="KW-0812">Transmembrane</keyword>
<gene>
    <name evidence="2" type="ORF">C8P68_101146</name>
</gene>
<keyword evidence="3" id="KW-1185">Reference proteome</keyword>
<name>A0A2T5JEQ7_9SPHI</name>
<proteinExistence type="predicted"/>
<dbReference type="Proteomes" id="UP000244168">
    <property type="component" value="Unassembled WGS sequence"/>
</dbReference>
<reference evidence="2 3" key="1">
    <citation type="submission" date="2018-04" db="EMBL/GenBank/DDBJ databases">
        <title>Genomic Encyclopedia of Archaeal and Bacterial Type Strains, Phase II (KMG-II): from individual species to whole genera.</title>
        <authorList>
            <person name="Goeker M."/>
        </authorList>
    </citation>
    <scope>NUCLEOTIDE SEQUENCE [LARGE SCALE GENOMIC DNA]</scope>
    <source>
        <strain evidence="2 3">DSM 26809</strain>
    </source>
</reference>
<evidence type="ECO:0000256" key="1">
    <source>
        <dbReference type="SAM" id="Phobius"/>
    </source>
</evidence>
<sequence length="114" mass="12876">MPVPVYALFAVIAFALIAMLFLSISNAVRNRLIRIALQKFIIPELQKHGLTYSYYKFLKSFSGSGRTTSIVWMNGRPDMTIVLKVFYFEGEKQGSMMAEIKTIALTVQGVTFND</sequence>
<dbReference type="RefSeq" id="WP_107826353.1">
    <property type="nucleotide sequence ID" value="NZ_CP160205.1"/>
</dbReference>
<dbReference type="AlphaFoldDB" id="A0A2T5JEQ7"/>
<organism evidence="2 3">
    <name type="scientific">Mucilaginibacter yixingensis</name>
    <dbReference type="NCBI Taxonomy" id="1295612"/>
    <lineage>
        <taxon>Bacteria</taxon>
        <taxon>Pseudomonadati</taxon>
        <taxon>Bacteroidota</taxon>
        <taxon>Sphingobacteriia</taxon>
        <taxon>Sphingobacteriales</taxon>
        <taxon>Sphingobacteriaceae</taxon>
        <taxon>Mucilaginibacter</taxon>
    </lineage>
</organism>
<keyword evidence="1" id="KW-0472">Membrane</keyword>
<accession>A0A2T5JEQ7</accession>
<keyword evidence="1" id="KW-1133">Transmembrane helix</keyword>
<protein>
    <submittedName>
        <fullName evidence="2">Uncharacterized protein</fullName>
    </submittedName>
</protein>
<feature type="transmembrane region" description="Helical" evidence="1">
    <location>
        <begin position="6"/>
        <end position="28"/>
    </location>
</feature>
<evidence type="ECO:0000313" key="2">
    <source>
        <dbReference type="EMBL" id="PTR00917.1"/>
    </source>
</evidence>
<evidence type="ECO:0000313" key="3">
    <source>
        <dbReference type="Proteomes" id="UP000244168"/>
    </source>
</evidence>
<dbReference type="EMBL" id="QAOQ01000001">
    <property type="protein sequence ID" value="PTR00917.1"/>
    <property type="molecule type" value="Genomic_DNA"/>
</dbReference>